<dbReference type="SUPFAM" id="SSF81483">
    <property type="entry name" value="Bacterial photosystem II reaction centre, L and M subunits"/>
    <property type="match status" value="1"/>
</dbReference>
<dbReference type="AlphaFoldDB" id="A0AAF1A2C0"/>
<evidence type="ECO:0000313" key="1">
    <source>
        <dbReference type="EMBL" id="WMV57574.1"/>
    </source>
</evidence>
<dbReference type="Proteomes" id="UP001234989">
    <property type="component" value="Chromosome 12"/>
</dbReference>
<proteinExistence type="predicted"/>
<sequence>MIKYSRSIPWLKYLARKRIRKLYRGIDIEKKKAFSFVTKSFSIPIWNSKRERRRFLALAIVGSALNLRAYEFVSQEIRTAEDPEFEAFYTKNILLNEGESTTSPLRLLTHLAFKRKSRTRLLTLVGCRSTSSTDRGWKKEESKETHMLVHQVKERYLLKDGLLYAKEGLLFVGEKKKGL</sequence>
<dbReference type="InterPro" id="IPR036854">
    <property type="entry name" value="Photo_II_D1/D2_sf"/>
</dbReference>
<protein>
    <submittedName>
        <fullName evidence="1">Uncharacterized protein</fullName>
    </submittedName>
</protein>
<organism evidence="1 2">
    <name type="scientific">Solanum verrucosum</name>
    <dbReference type="NCBI Taxonomy" id="315347"/>
    <lineage>
        <taxon>Eukaryota</taxon>
        <taxon>Viridiplantae</taxon>
        <taxon>Streptophyta</taxon>
        <taxon>Embryophyta</taxon>
        <taxon>Tracheophyta</taxon>
        <taxon>Spermatophyta</taxon>
        <taxon>Magnoliopsida</taxon>
        <taxon>eudicotyledons</taxon>
        <taxon>Gunneridae</taxon>
        <taxon>Pentapetalae</taxon>
        <taxon>asterids</taxon>
        <taxon>lamiids</taxon>
        <taxon>Solanales</taxon>
        <taxon>Solanaceae</taxon>
        <taxon>Solanoideae</taxon>
        <taxon>Solaneae</taxon>
        <taxon>Solanum</taxon>
    </lineage>
</organism>
<gene>
    <name evidence="1" type="ORF">MTR67_050959</name>
</gene>
<dbReference type="EMBL" id="CP133623">
    <property type="protein sequence ID" value="WMV57574.1"/>
    <property type="molecule type" value="Genomic_DNA"/>
</dbReference>
<keyword evidence="2" id="KW-1185">Reference proteome</keyword>
<evidence type="ECO:0000313" key="2">
    <source>
        <dbReference type="Proteomes" id="UP001234989"/>
    </source>
</evidence>
<name>A0AAF1A2C0_SOLVR</name>
<reference evidence="1" key="1">
    <citation type="submission" date="2023-08" db="EMBL/GenBank/DDBJ databases">
        <title>A de novo genome assembly of Solanum verrucosum Schlechtendal, a Mexican diploid species geographically isolated from the other diploid A-genome species in potato relatives.</title>
        <authorList>
            <person name="Hosaka K."/>
        </authorList>
    </citation>
    <scope>NUCLEOTIDE SEQUENCE</scope>
    <source>
        <tissue evidence="1">Young leaves</tissue>
    </source>
</reference>
<dbReference type="GO" id="GO:0009772">
    <property type="term" value="P:photosynthetic electron transport in photosystem II"/>
    <property type="evidence" value="ECO:0007669"/>
    <property type="project" value="InterPro"/>
</dbReference>
<accession>A0AAF1A2C0</accession>